<dbReference type="Proteomes" id="UP000295293">
    <property type="component" value="Unassembled WGS sequence"/>
</dbReference>
<dbReference type="RefSeq" id="WP_133817164.1">
    <property type="nucleotide sequence ID" value="NZ_SNZH01000002.1"/>
</dbReference>
<proteinExistence type="predicted"/>
<dbReference type="EMBL" id="SNZH01000002">
    <property type="protein sequence ID" value="TDR47442.1"/>
    <property type="molecule type" value="Genomic_DNA"/>
</dbReference>
<dbReference type="Pfam" id="PF11859">
    <property type="entry name" value="DUF3379"/>
    <property type="match status" value="1"/>
</dbReference>
<keyword evidence="1" id="KW-0472">Membrane</keyword>
<keyword evidence="1" id="KW-0812">Transmembrane</keyword>
<protein>
    <submittedName>
        <fullName evidence="2">Uncharacterized protein DUF3379</fullName>
    </submittedName>
</protein>
<accession>A0A4R6Z6S9</accession>
<dbReference type="AlphaFoldDB" id="A0A4R6Z6S9"/>
<evidence type="ECO:0000313" key="3">
    <source>
        <dbReference type="Proteomes" id="UP000295293"/>
    </source>
</evidence>
<feature type="transmembrane region" description="Helical" evidence="1">
    <location>
        <begin position="80"/>
        <end position="100"/>
    </location>
</feature>
<keyword evidence="1" id="KW-1133">Transmembrane helix</keyword>
<keyword evidence="3" id="KW-1185">Reference proteome</keyword>
<sequence>MNCLEYRRLLGSDPRRESAEMQAHRRGCNGCSSHHAQALGFELALKRALNVAVPDGLAERILLVQTTAERGSNGRRRRQLRWLAVAAVLVAVVGLSVFQLRVFEPLPQQLIAHLGHEPESLLTHTALPAQEVEQRFAQRGVPLIGPLPEGISYAQPCPVGMLASVHMVMPEPEGPVTVFYLPGHETERGNFASGTMHVRAVPMAKGTLALVAADTRHFDALEARWRLTLEGRGDIAAGAL</sequence>
<dbReference type="InterPro" id="IPR021806">
    <property type="entry name" value="DUF3379"/>
</dbReference>
<gene>
    <name evidence="2" type="ORF">DFR29_102101</name>
</gene>
<organism evidence="2 3">
    <name type="scientific">Tahibacter aquaticus</name>
    <dbReference type="NCBI Taxonomy" id="520092"/>
    <lineage>
        <taxon>Bacteria</taxon>
        <taxon>Pseudomonadati</taxon>
        <taxon>Pseudomonadota</taxon>
        <taxon>Gammaproteobacteria</taxon>
        <taxon>Lysobacterales</taxon>
        <taxon>Rhodanobacteraceae</taxon>
        <taxon>Tahibacter</taxon>
    </lineage>
</organism>
<name>A0A4R6Z6S9_9GAMM</name>
<reference evidence="2 3" key="1">
    <citation type="submission" date="2019-03" db="EMBL/GenBank/DDBJ databases">
        <title>Genomic Encyclopedia of Type Strains, Phase IV (KMG-IV): sequencing the most valuable type-strain genomes for metagenomic binning, comparative biology and taxonomic classification.</title>
        <authorList>
            <person name="Goeker M."/>
        </authorList>
    </citation>
    <scope>NUCLEOTIDE SEQUENCE [LARGE SCALE GENOMIC DNA]</scope>
    <source>
        <strain evidence="2 3">DSM 21667</strain>
    </source>
</reference>
<dbReference type="OrthoDB" id="6195578at2"/>
<evidence type="ECO:0000313" key="2">
    <source>
        <dbReference type="EMBL" id="TDR47442.1"/>
    </source>
</evidence>
<comment type="caution">
    <text evidence="2">The sequence shown here is derived from an EMBL/GenBank/DDBJ whole genome shotgun (WGS) entry which is preliminary data.</text>
</comment>
<evidence type="ECO:0000256" key="1">
    <source>
        <dbReference type="SAM" id="Phobius"/>
    </source>
</evidence>